<keyword evidence="9" id="KW-1185">Reference proteome</keyword>
<feature type="transmembrane region" description="Helical" evidence="6">
    <location>
        <begin position="102"/>
        <end position="123"/>
    </location>
</feature>
<dbReference type="EMBL" id="CAXLJM020000035">
    <property type="protein sequence ID" value="CAL8103641.1"/>
    <property type="molecule type" value="Genomic_DNA"/>
</dbReference>
<evidence type="ECO:0000256" key="3">
    <source>
        <dbReference type="ARBA" id="ARBA00022692"/>
    </source>
</evidence>
<keyword evidence="4 6" id="KW-1133">Transmembrane helix</keyword>
<feature type="transmembrane region" description="Helical" evidence="6">
    <location>
        <begin position="266"/>
        <end position="290"/>
    </location>
</feature>
<dbReference type="InterPro" id="IPR017452">
    <property type="entry name" value="GPCR_Rhodpsn_7TM"/>
</dbReference>
<sequence>MDNFTNSSGSVEIFNPIFCNFIDMPESRRDCSTKEPGKCIYCPIIGLYLTGESINDFGAAGHSMCQVMLALIIAICLFGVFSNIIIISIFNRRKTQKAFNFLMVMLAVFNLFCCITTIVTSTADNAYFARSGSTFSTMLITIERYLIIAYPVKSANLFTSRRAKILSCFIPILAAVLTFPRFTMYVDTNDLTDIPSISKLTHIIRATELNKFFYVTLNTIHSKIDFWLPLPVLLFFNILSFRHVRRIAKKRNEMQLSRNQKKDIRAVKMFLPVVIVLFLCNVEFVITYIIILQYKIVYRELFTLLLLFVAINSSANLPIYYFREAQFKAETRVLLNSWFPFLKLKGNDENIGTNTSNAFTMDLPESREDCSTEVPGKCIKCPILGSYFTGESIDDFGSPGHVICFTLWALTTILGTFGLFNNTLIISIFRKRNGERAFNFLLIMLAGFDFCCCALSIIASTACLAYFENWTGRGQSSMYWYYISCFMLMFFRSGSTFMTVLITIERYLVIAFPMKSTTLFTSRKTKVMALFVPILAMILSIPRFSSMYVDQNDIADIPSTRELTHIIRSTKLDKFWYVTLLAVHDQIDYWLPLPILLLFNILSFRHVQRISNKRKEMNMSKRQKKDIRAVKMFLPVVIVLFLCNIEVVINYVVVLFLNIVSRELYMGLLFSVAVNSSANLPIYYFREGRFKTETRAVLSSWFPFLKWGESMERNQTSTAVGSSNNEDF</sequence>
<dbReference type="Gene3D" id="1.20.1070.10">
    <property type="entry name" value="Rhodopsin 7-helix transmembrane proteins"/>
    <property type="match status" value="2"/>
</dbReference>
<feature type="transmembrane region" description="Helical" evidence="6">
    <location>
        <begin position="664"/>
        <end position="685"/>
    </location>
</feature>
<evidence type="ECO:0000256" key="2">
    <source>
        <dbReference type="ARBA" id="ARBA00010663"/>
    </source>
</evidence>
<feature type="transmembrane region" description="Helical" evidence="6">
    <location>
        <begin position="164"/>
        <end position="182"/>
    </location>
</feature>
<evidence type="ECO:0000313" key="9">
    <source>
        <dbReference type="Proteomes" id="UP001642540"/>
    </source>
</evidence>
<feature type="domain" description="G-protein coupled receptors family 1 profile" evidence="7">
    <location>
        <begin position="82"/>
        <end position="320"/>
    </location>
</feature>
<evidence type="ECO:0000256" key="1">
    <source>
        <dbReference type="ARBA" id="ARBA00004370"/>
    </source>
</evidence>
<accession>A0ABP1QLU0</accession>
<protein>
    <recommendedName>
        <fullName evidence="7">G-protein coupled receptors family 1 profile domain-containing protein</fullName>
    </recommendedName>
</protein>
<proteinExistence type="inferred from homology"/>
<comment type="caution">
    <text evidence="8">The sequence shown here is derived from an EMBL/GenBank/DDBJ whole genome shotgun (WGS) entry which is preliminary data.</text>
</comment>
<name>A0ABP1QLU0_9HEXA</name>
<dbReference type="SUPFAM" id="SSF81321">
    <property type="entry name" value="Family A G protein-coupled receptor-like"/>
    <property type="match status" value="2"/>
</dbReference>
<dbReference type="PRINTS" id="PR00237">
    <property type="entry name" value="GPCRRHODOPSN"/>
</dbReference>
<feature type="transmembrane region" description="Helical" evidence="6">
    <location>
        <begin position="135"/>
        <end position="152"/>
    </location>
</feature>
<dbReference type="PROSITE" id="PS50262">
    <property type="entry name" value="G_PROTEIN_RECEP_F1_2"/>
    <property type="match status" value="2"/>
</dbReference>
<dbReference type="Pfam" id="PF00001">
    <property type="entry name" value="7tm_1"/>
    <property type="match status" value="2"/>
</dbReference>
<feature type="transmembrane region" description="Helical" evidence="6">
    <location>
        <begin position="525"/>
        <end position="544"/>
    </location>
</feature>
<evidence type="ECO:0000256" key="4">
    <source>
        <dbReference type="ARBA" id="ARBA00022989"/>
    </source>
</evidence>
<feature type="transmembrane region" description="Helical" evidence="6">
    <location>
        <begin position="479"/>
        <end position="504"/>
    </location>
</feature>
<organism evidence="8 9">
    <name type="scientific">Orchesella dallaii</name>
    <dbReference type="NCBI Taxonomy" id="48710"/>
    <lineage>
        <taxon>Eukaryota</taxon>
        <taxon>Metazoa</taxon>
        <taxon>Ecdysozoa</taxon>
        <taxon>Arthropoda</taxon>
        <taxon>Hexapoda</taxon>
        <taxon>Collembola</taxon>
        <taxon>Entomobryomorpha</taxon>
        <taxon>Entomobryoidea</taxon>
        <taxon>Orchesellidae</taxon>
        <taxon>Orchesellinae</taxon>
        <taxon>Orchesella</taxon>
    </lineage>
</organism>
<dbReference type="PANTHER" id="PTHR46641">
    <property type="entry name" value="FMRFAMIDE RECEPTOR-RELATED"/>
    <property type="match status" value="1"/>
</dbReference>
<feature type="transmembrane region" description="Helical" evidence="6">
    <location>
        <begin position="629"/>
        <end position="652"/>
    </location>
</feature>
<evidence type="ECO:0000256" key="6">
    <source>
        <dbReference type="SAM" id="Phobius"/>
    </source>
</evidence>
<evidence type="ECO:0000256" key="5">
    <source>
        <dbReference type="ARBA" id="ARBA00023136"/>
    </source>
</evidence>
<keyword evidence="3 6" id="KW-0812">Transmembrane</keyword>
<comment type="similarity">
    <text evidence="2">Belongs to the G-protein coupled receptor 1 family.</text>
</comment>
<feature type="transmembrane region" description="Helical" evidence="6">
    <location>
        <begin position="226"/>
        <end position="245"/>
    </location>
</feature>
<feature type="transmembrane region" description="Helical" evidence="6">
    <location>
        <begin position="589"/>
        <end position="608"/>
    </location>
</feature>
<dbReference type="InterPro" id="IPR052954">
    <property type="entry name" value="GPCR-Ligand_Int"/>
</dbReference>
<dbReference type="InterPro" id="IPR000276">
    <property type="entry name" value="GPCR_Rhodpsn"/>
</dbReference>
<feature type="transmembrane region" description="Helical" evidence="6">
    <location>
        <begin position="67"/>
        <end position="90"/>
    </location>
</feature>
<feature type="transmembrane region" description="Helical" evidence="6">
    <location>
        <begin position="440"/>
        <end position="467"/>
    </location>
</feature>
<dbReference type="PANTHER" id="PTHR46641:SF2">
    <property type="entry name" value="FMRFAMIDE RECEPTOR"/>
    <property type="match status" value="1"/>
</dbReference>
<gene>
    <name evidence="8" type="ORF">ODALV1_LOCUS11510</name>
</gene>
<reference evidence="8 9" key="1">
    <citation type="submission" date="2024-08" db="EMBL/GenBank/DDBJ databases">
        <authorList>
            <person name="Cucini C."/>
            <person name="Frati F."/>
        </authorList>
    </citation>
    <scope>NUCLEOTIDE SEQUENCE [LARGE SCALE GENOMIC DNA]</scope>
</reference>
<evidence type="ECO:0000259" key="7">
    <source>
        <dbReference type="PROSITE" id="PS50262"/>
    </source>
</evidence>
<feature type="domain" description="G-protein coupled receptors family 1 profile" evidence="7">
    <location>
        <begin position="420"/>
        <end position="683"/>
    </location>
</feature>
<comment type="subcellular location">
    <subcellularLocation>
        <location evidence="1">Membrane</location>
    </subcellularLocation>
</comment>
<dbReference type="SMART" id="SM01381">
    <property type="entry name" value="7TM_GPCR_Srsx"/>
    <property type="match status" value="1"/>
</dbReference>
<evidence type="ECO:0000313" key="8">
    <source>
        <dbReference type="EMBL" id="CAL8103641.1"/>
    </source>
</evidence>
<keyword evidence="5 6" id="KW-0472">Membrane</keyword>
<dbReference type="Proteomes" id="UP001642540">
    <property type="component" value="Unassembled WGS sequence"/>
</dbReference>